<evidence type="ECO:0000313" key="11">
    <source>
        <dbReference type="EMBL" id="OGZ10715.1"/>
    </source>
</evidence>
<evidence type="ECO:0008006" key="13">
    <source>
        <dbReference type="Google" id="ProtNLM"/>
    </source>
</evidence>
<proteinExistence type="inferred from homology"/>
<organism evidence="11 12">
    <name type="scientific">Candidatus Lloydbacteria bacterium RIFCSPHIGHO2_02_FULL_51_22</name>
    <dbReference type="NCBI Taxonomy" id="1798663"/>
    <lineage>
        <taxon>Bacteria</taxon>
        <taxon>Candidatus Lloydiibacteriota</taxon>
    </lineage>
</organism>
<dbReference type="Gene3D" id="3.40.50.300">
    <property type="entry name" value="P-loop containing nucleotide triphosphate hydrolases"/>
    <property type="match status" value="2"/>
</dbReference>
<name>A0A1G2DAR5_9BACT</name>
<evidence type="ECO:0000256" key="3">
    <source>
        <dbReference type="ARBA" id="ARBA00022806"/>
    </source>
</evidence>
<dbReference type="InterPro" id="IPR014001">
    <property type="entry name" value="Helicase_ATP-bd"/>
</dbReference>
<dbReference type="InterPro" id="IPR011545">
    <property type="entry name" value="DEAD/DEAH_box_helicase_dom"/>
</dbReference>
<keyword evidence="1 7" id="KW-0547">Nucleotide-binding</keyword>
<dbReference type="GO" id="GO:0003724">
    <property type="term" value="F:RNA helicase activity"/>
    <property type="evidence" value="ECO:0007669"/>
    <property type="project" value="InterPro"/>
</dbReference>
<evidence type="ECO:0000313" key="12">
    <source>
        <dbReference type="Proteomes" id="UP000178099"/>
    </source>
</evidence>
<dbReference type="Pfam" id="PF00270">
    <property type="entry name" value="DEAD"/>
    <property type="match status" value="1"/>
</dbReference>
<dbReference type="SMART" id="SM00490">
    <property type="entry name" value="HELICc"/>
    <property type="match status" value="1"/>
</dbReference>
<dbReference type="EMBL" id="MHLN01000033">
    <property type="protein sequence ID" value="OGZ10715.1"/>
    <property type="molecule type" value="Genomic_DNA"/>
</dbReference>
<comment type="similarity">
    <text evidence="5 7">Belongs to the DEAD box helicase family.</text>
</comment>
<dbReference type="CDD" id="cd00268">
    <property type="entry name" value="DEADc"/>
    <property type="match status" value="1"/>
</dbReference>
<evidence type="ECO:0000259" key="10">
    <source>
        <dbReference type="PROSITE" id="PS51195"/>
    </source>
</evidence>
<feature type="domain" description="Helicase ATP-binding" evidence="8">
    <location>
        <begin position="35"/>
        <end position="204"/>
    </location>
</feature>
<evidence type="ECO:0000256" key="1">
    <source>
        <dbReference type="ARBA" id="ARBA00022741"/>
    </source>
</evidence>
<evidence type="ECO:0000259" key="9">
    <source>
        <dbReference type="PROSITE" id="PS51194"/>
    </source>
</evidence>
<dbReference type="GO" id="GO:0005524">
    <property type="term" value="F:ATP binding"/>
    <property type="evidence" value="ECO:0007669"/>
    <property type="project" value="UniProtKB-KW"/>
</dbReference>
<dbReference type="InterPro" id="IPR050079">
    <property type="entry name" value="DEAD_box_RNA_helicase"/>
</dbReference>
<dbReference type="PROSITE" id="PS00039">
    <property type="entry name" value="DEAD_ATP_HELICASE"/>
    <property type="match status" value="1"/>
</dbReference>
<accession>A0A1G2DAR5</accession>
<dbReference type="SUPFAM" id="SSF52540">
    <property type="entry name" value="P-loop containing nucleoside triphosphate hydrolases"/>
    <property type="match status" value="2"/>
</dbReference>
<dbReference type="PANTHER" id="PTHR47959:SF13">
    <property type="entry name" value="ATP-DEPENDENT RNA HELICASE RHLE"/>
    <property type="match status" value="1"/>
</dbReference>
<gene>
    <name evidence="11" type="ORF">A3D67_01805</name>
</gene>
<dbReference type="InterPro" id="IPR027417">
    <property type="entry name" value="P-loop_NTPase"/>
</dbReference>
<dbReference type="PANTHER" id="PTHR47959">
    <property type="entry name" value="ATP-DEPENDENT RNA HELICASE RHLE-RELATED"/>
    <property type="match status" value="1"/>
</dbReference>
<dbReference type="Proteomes" id="UP000178099">
    <property type="component" value="Unassembled WGS sequence"/>
</dbReference>
<feature type="short sequence motif" description="Q motif" evidence="6">
    <location>
        <begin position="4"/>
        <end position="32"/>
    </location>
</feature>
<feature type="domain" description="Helicase C-terminal" evidence="9">
    <location>
        <begin position="214"/>
        <end position="345"/>
    </location>
</feature>
<evidence type="ECO:0000256" key="6">
    <source>
        <dbReference type="PROSITE-ProRule" id="PRU00552"/>
    </source>
</evidence>
<sequence>MPKHAFKDFKIAGPLLANIMKAGLSAPTPIQDEIIPHILLKRDVIGLANTGTGKTAAFLIPLIHLTLRENHRRTLILTPTRELALQIEQELKKLSAGMRMYSTVCVGGADIRPQIRSLSRPNHFVIGTPGRTLDLINRGVFKPAGVTTVVLDEADRMLDMGFIHDIRKILSGVPSMRETLFFSATMSREIESLIATFAKNPATVSVKKKDTTDNIAQDVVRCEGKDKFVVLTDLLRQSGYTRVLVFGAMKHGVERLRKRLDAEGIAAESIHGNKSHSQRQRALARFKTQEVRVLVATDVAARGLHIDHVSHVINYDLPQTYEDYIHRIGRTGRGKERGKALSFVE</sequence>
<protein>
    <recommendedName>
        <fullName evidence="13">RNA helicase</fullName>
    </recommendedName>
</protein>
<evidence type="ECO:0000259" key="8">
    <source>
        <dbReference type="PROSITE" id="PS51192"/>
    </source>
</evidence>
<dbReference type="InterPro" id="IPR000629">
    <property type="entry name" value="RNA-helicase_DEAD-box_CS"/>
</dbReference>
<evidence type="ECO:0000256" key="4">
    <source>
        <dbReference type="ARBA" id="ARBA00022840"/>
    </source>
</evidence>
<dbReference type="InterPro" id="IPR044742">
    <property type="entry name" value="DEAD/DEAH_RhlB"/>
</dbReference>
<keyword evidence="3 7" id="KW-0347">Helicase</keyword>
<reference evidence="11 12" key="1">
    <citation type="journal article" date="2016" name="Nat. Commun.">
        <title>Thousands of microbial genomes shed light on interconnected biogeochemical processes in an aquifer system.</title>
        <authorList>
            <person name="Anantharaman K."/>
            <person name="Brown C.T."/>
            <person name="Hug L.A."/>
            <person name="Sharon I."/>
            <person name="Castelle C.J."/>
            <person name="Probst A.J."/>
            <person name="Thomas B.C."/>
            <person name="Singh A."/>
            <person name="Wilkins M.J."/>
            <person name="Karaoz U."/>
            <person name="Brodie E.L."/>
            <person name="Williams K.H."/>
            <person name="Hubbard S.S."/>
            <person name="Banfield J.F."/>
        </authorList>
    </citation>
    <scope>NUCLEOTIDE SEQUENCE [LARGE SCALE GENOMIC DNA]</scope>
</reference>
<dbReference type="AlphaFoldDB" id="A0A1G2DAR5"/>
<dbReference type="PROSITE" id="PS51192">
    <property type="entry name" value="HELICASE_ATP_BIND_1"/>
    <property type="match status" value="1"/>
</dbReference>
<dbReference type="CDD" id="cd18787">
    <property type="entry name" value="SF2_C_DEAD"/>
    <property type="match status" value="1"/>
</dbReference>
<dbReference type="PROSITE" id="PS51195">
    <property type="entry name" value="Q_MOTIF"/>
    <property type="match status" value="1"/>
</dbReference>
<dbReference type="GO" id="GO:0016787">
    <property type="term" value="F:hydrolase activity"/>
    <property type="evidence" value="ECO:0007669"/>
    <property type="project" value="UniProtKB-KW"/>
</dbReference>
<comment type="caution">
    <text evidence="11">The sequence shown here is derived from an EMBL/GenBank/DDBJ whole genome shotgun (WGS) entry which is preliminary data.</text>
</comment>
<evidence type="ECO:0000256" key="7">
    <source>
        <dbReference type="RuleBase" id="RU000492"/>
    </source>
</evidence>
<dbReference type="Pfam" id="PF00271">
    <property type="entry name" value="Helicase_C"/>
    <property type="match status" value="1"/>
</dbReference>
<dbReference type="SMART" id="SM00487">
    <property type="entry name" value="DEXDc"/>
    <property type="match status" value="1"/>
</dbReference>
<feature type="domain" description="DEAD-box RNA helicase Q" evidence="10">
    <location>
        <begin position="4"/>
        <end position="32"/>
    </location>
</feature>
<keyword evidence="4 7" id="KW-0067">ATP-binding</keyword>
<evidence type="ECO:0000256" key="2">
    <source>
        <dbReference type="ARBA" id="ARBA00022801"/>
    </source>
</evidence>
<dbReference type="InterPro" id="IPR014014">
    <property type="entry name" value="RNA_helicase_DEAD_Q_motif"/>
</dbReference>
<dbReference type="PROSITE" id="PS51194">
    <property type="entry name" value="HELICASE_CTER"/>
    <property type="match status" value="1"/>
</dbReference>
<dbReference type="GO" id="GO:0005829">
    <property type="term" value="C:cytosol"/>
    <property type="evidence" value="ECO:0007669"/>
    <property type="project" value="TreeGrafter"/>
</dbReference>
<dbReference type="GO" id="GO:0003676">
    <property type="term" value="F:nucleic acid binding"/>
    <property type="evidence" value="ECO:0007669"/>
    <property type="project" value="InterPro"/>
</dbReference>
<keyword evidence="2 7" id="KW-0378">Hydrolase</keyword>
<evidence type="ECO:0000256" key="5">
    <source>
        <dbReference type="ARBA" id="ARBA00038437"/>
    </source>
</evidence>
<dbReference type="InterPro" id="IPR001650">
    <property type="entry name" value="Helicase_C-like"/>
</dbReference>